<name>A0AA48LZB2_9ZZZZ</name>
<gene>
    <name evidence="2" type="primary">E3.5.1.4/amiE</name>
    <name evidence="2" type="ORF">AMST5_02048</name>
</gene>
<dbReference type="EMBL" id="OY288114">
    <property type="protein sequence ID" value="CAJ0868468.1"/>
    <property type="molecule type" value="Genomic_DNA"/>
</dbReference>
<keyword evidence="2" id="KW-0378">Hydrolase</keyword>
<dbReference type="PANTHER" id="PTHR46310">
    <property type="entry name" value="AMIDASE 1"/>
    <property type="match status" value="1"/>
</dbReference>
<reference evidence="2" key="1">
    <citation type="submission" date="2023-07" db="EMBL/GenBank/DDBJ databases">
        <authorList>
            <person name="Pelsma A.J. K."/>
        </authorList>
    </citation>
    <scope>NUCLEOTIDE SEQUENCE</scope>
</reference>
<dbReference type="AlphaFoldDB" id="A0AA48LZB2"/>
<dbReference type="EC" id="3.5.1.4" evidence="2"/>
<dbReference type="InterPro" id="IPR023631">
    <property type="entry name" value="Amidase_dom"/>
</dbReference>
<dbReference type="Gene3D" id="3.90.1300.10">
    <property type="entry name" value="Amidase signature (AS) domain"/>
    <property type="match status" value="1"/>
</dbReference>
<feature type="domain" description="Amidase" evidence="1">
    <location>
        <begin position="263"/>
        <end position="376"/>
    </location>
</feature>
<feature type="domain" description="Amidase" evidence="1">
    <location>
        <begin position="20"/>
        <end position="187"/>
    </location>
</feature>
<sequence>MNADLGAISVVLNEGVDGPGPLSDATFVVKENIDVAGQVSTNGHPQWAATHAPARKNAAVVDRLLAAGARLVGKSHMDEMAYSLMGANPHYGAPINPAAPERHPGGSSSGSAVAVAAGLVNFAIGTDTAGSCRAPAAFCGIFGFRSSHGAIPMDGVVPLAPSLDVIGWFARDMSRMAAIGDVLLPQDVDHAGLEQAVLFSDGFSAVETSFASAAAPAIDLLKGGQWREGRLDEDFFKEALAHFRNLQAYEAWASHGAWINAEHPTFGKGVEERFAIASKITLEQKTAAEAFREEARRRVDALFEENGYLVMPTTPFRSPLLNESDEQLDAKRYQMMRLFLIASYFSLPQISMPLPTSDAPVGLSFIGRRGCDRRLLALAQRFCAKMKKS</sequence>
<evidence type="ECO:0000313" key="2">
    <source>
        <dbReference type="EMBL" id="CAJ0868468.1"/>
    </source>
</evidence>
<protein>
    <submittedName>
        <fullName evidence="2">Amidase</fullName>
        <ecNumber evidence="2">3.5.1.4</ecNumber>
    </submittedName>
</protein>
<proteinExistence type="predicted"/>
<dbReference type="GO" id="GO:0004040">
    <property type="term" value="F:amidase activity"/>
    <property type="evidence" value="ECO:0007669"/>
    <property type="project" value="UniProtKB-EC"/>
</dbReference>
<accession>A0AA48LZB2</accession>
<dbReference type="NCBIfam" id="NF006169">
    <property type="entry name" value="PRK08310.1"/>
    <property type="match status" value="1"/>
</dbReference>
<dbReference type="Pfam" id="PF01425">
    <property type="entry name" value="Amidase"/>
    <property type="match status" value="2"/>
</dbReference>
<dbReference type="InterPro" id="IPR036928">
    <property type="entry name" value="AS_sf"/>
</dbReference>
<dbReference type="PANTHER" id="PTHR46310:SF7">
    <property type="entry name" value="AMIDASE 1"/>
    <property type="match status" value="1"/>
</dbReference>
<evidence type="ECO:0000259" key="1">
    <source>
        <dbReference type="Pfam" id="PF01425"/>
    </source>
</evidence>
<organism evidence="2">
    <name type="scientific">freshwater sediment metagenome</name>
    <dbReference type="NCBI Taxonomy" id="556182"/>
    <lineage>
        <taxon>unclassified sequences</taxon>
        <taxon>metagenomes</taxon>
        <taxon>ecological metagenomes</taxon>
    </lineage>
</organism>
<dbReference type="SUPFAM" id="SSF75304">
    <property type="entry name" value="Amidase signature (AS) enzymes"/>
    <property type="match status" value="1"/>
</dbReference>